<feature type="region of interest" description="Disordered" evidence="3">
    <location>
        <begin position="520"/>
        <end position="573"/>
    </location>
</feature>
<comment type="subcellular location">
    <subcellularLocation>
        <location evidence="1">Nucleus</location>
    </subcellularLocation>
</comment>
<keyword evidence="6" id="KW-1185">Reference proteome</keyword>
<dbReference type="PANTHER" id="PTHR31319:SF77">
    <property type="entry name" value="ZINC FINGER PROTEIN CONSTANS-LIKE 4"/>
    <property type="match status" value="1"/>
</dbReference>
<gene>
    <name evidence="5" type="ORF">Esi_0069_0095</name>
</gene>
<dbReference type="EMBL" id="FN649751">
    <property type="protein sequence ID" value="CBN77808.1"/>
    <property type="molecule type" value="Genomic_DNA"/>
</dbReference>
<feature type="domain" description="CCT" evidence="4">
    <location>
        <begin position="660"/>
        <end position="702"/>
    </location>
</feature>
<proteinExistence type="predicted"/>
<name>D8LRP7_ECTSI</name>
<feature type="compositionally biased region" description="Gly residues" evidence="3">
    <location>
        <begin position="241"/>
        <end position="267"/>
    </location>
</feature>
<reference evidence="5 6" key="1">
    <citation type="journal article" date="2010" name="Nature">
        <title>The Ectocarpus genome and the independent evolution of multicellularity in brown algae.</title>
        <authorList>
            <person name="Cock J.M."/>
            <person name="Sterck L."/>
            <person name="Rouze P."/>
            <person name="Scornet D."/>
            <person name="Allen A.E."/>
            <person name="Amoutzias G."/>
            <person name="Anthouard V."/>
            <person name="Artiguenave F."/>
            <person name="Aury J.M."/>
            <person name="Badger J.H."/>
            <person name="Beszteri B."/>
            <person name="Billiau K."/>
            <person name="Bonnet E."/>
            <person name="Bothwell J.H."/>
            <person name="Bowler C."/>
            <person name="Boyen C."/>
            <person name="Brownlee C."/>
            <person name="Carrano C.J."/>
            <person name="Charrier B."/>
            <person name="Cho G.Y."/>
            <person name="Coelho S.M."/>
            <person name="Collen J."/>
            <person name="Corre E."/>
            <person name="Da Silva C."/>
            <person name="Delage L."/>
            <person name="Delaroque N."/>
            <person name="Dittami S.M."/>
            <person name="Doulbeau S."/>
            <person name="Elias M."/>
            <person name="Farnham G."/>
            <person name="Gachon C.M."/>
            <person name="Gschloessl B."/>
            <person name="Heesch S."/>
            <person name="Jabbari K."/>
            <person name="Jubin C."/>
            <person name="Kawai H."/>
            <person name="Kimura K."/>
            <person name="Kloareg B."/>
            <person name="Kupper F.C."/>
            <person name="Lang D."/>
            <person name="Le Bail A."/>
            <person name="Leblanc C."/>
            <person name="Lerouge P."/>
            <person name="Lohr M."/>
            <person name="Lopez P.J."/>
            <person name="Martens C."/>
            <person name="Maumus F."/>
            <person name="Michel G."/>
            <person name="Miranda-Saavedra D."/>
            <person name="Morales J."/>
            <person name="Moreau H."/>
            <person name="Motomura T."/>
            <person name="Nagasato C."/>
            <person name="Napoli C.A."/>
            <person name="Nelson D.R."/>
            <person name="Nyvall-Collen P."/>
            <person name="Peters A.F."/>
            <person name="Pommier C."/>
            <person name="Potin P."/>
            <person name="Poulain J."/>
            <person name="Quesneville H."/>
            <person name="Read B."/>
            <person name="Rensing S.A."/>
            <person name="Ritter A."/>
            <person name="Rousvoal S."/>
            <person name="Samanta M."/>
            <person name="Samson G."/>
            <person name="Schroeder D.C."/>
            <person name="Segurens B."/>
            <person name="Strittmatter M."/>
            <person name="Tonon T."/>
            <person name="Tregear J.W."/>
            <person name="Valentin K."/>
            <person name="von Dassow P."/>
            <person name="Yamagishi T."/>
            <person name="Van de Peer Y."/>
            <person name="Wincker P."/>
        </authorList>
    </citation>
    <scope>NUCLEOTIDE SEQUENCE [LARGE SCALE GENOMIC DNA]</scope>
    <source>
        <strain evidence="6">Ec32 / CCAP1310/4</strain>
    </source>
</reference>
<sequence>MQGKTGSRPRGPSISGESMTTLFTDDPLMHGLALFGNGGQLGLLSHTPPNFTPGSYEVSHMKRARAGSISGRLRSASDLEEKGLIDKSQKGVLKDLIISGDSQLQTALDLYDNGDASQLEALMENGLLDRRESFDLLDNLDFGIMELGMSDEEPSSHSGAESAAVEPVPDGPDEHEAQAGSSKPTVPPPPLPTTASAATDKAAVMTGVKTRAFRNSGASEEGGPAPASSVGGGEKVSTQEGGDGVQGGGVAVRSIGGGGGPAGGGNGAQDSEHEVDLAGEGSGQFDIGEMAFDATFDHDYGEQEDDDVDMKDGSGQLPSSSSTRAAAADAAAAAAAVSTAVGPLRVVGSTSKTKLSTRVPPNDAERSEGGGGSHAGCSRETGPGVVMSDDEGGGREGHGDADAPGLGSFSTMGAVIGDFSPQFKFSFTDDIHLDLGGGLKDELRDLESFSEHGPDPHGRGGEMLALSASRAQQLLSRGGPAVVKSEVLSTSPSQLGATRSGTAAAAAAAASAKASAAGAGGSAVAAGGGGDGGTDSSSGFSTNHYASGADAAAGGEAAGAGPSSPVSVQTRPHGSSAAAIAAAAAAAGGFHVGGHGGTGGGGGHAAAGGVTPTPHAPRGRPVVSGMGIMVGGGPRVGMGAGGAGADGEKKFVGAYSPEARRQRIERFLDKREKRVWTKMVKYDVRKNFADTRMRVKGRFVKKEDEALLREVMACA</sequence>
<feature type="region of interest" description="Disordered" evidence="3">
    <location>
        <begin position="1"/>
        <end position="22"/>
    </location>
</feature>
<dbReference type="InParanoid" id="D8LRP7"/>
<dbReference type="PROSITE" id="PS51017">
    <property type="entry name" value="CCT"/>
    <property type="match status" value="1"/>
</dbReference>
<evidence type="ECO:0000313" key="5">
    <source>
        <dbReference type="EMBL" id="CBN77808.1"/>
    </source>
</evidence>
<dbReference type="eggNOG" id="ENOG502RXHA">
    <property type="taxonomic scope" value="Eukaryota"/>
</dbReference>
<evidence type="ECO:0000256" key="1">
    <source>
        <dbReference type="ARBA" id="ARBA00004123"/>
    </source>
</evidence>
<organism evidence="5 6">
    <name type="scientific">Ectocarpus siliculosus</name>
    <name type="common">Brown alga</name>
    <name type="synonym">Conferva siliculosa</name>
    <dbReference type="NCBI Taxonomy" id="2880"/>
    <lineage>
        <taxon>Eukaryota</taxon>
        <taxon>Sar</taxon>
        <taxon>Stramenopiles</taxon>
        <taxon>Ochrophyta</taxon>
        <taxon>PX clade</taxon>
        <taxon>Phaeophyceae</taxon>
        <taxon>Ectocarpales</taxon>
        <taxon>Ectocarpaceae</taxon>
        <taxon>Ectocarpus</taxon>
    </lineage>
</organism>
<dbReference type="STRING" id="2880.D8LRP7"/>
<dbReference type="GO" id="GO:0005634">
    <property type="term" value="C:nucleus"/>
    <property type="evidence" value="ECO:0007669"/>
    <property type="project" value="UniProtKB-SubCell"/>
</dbReference>
<accession>D8LRP7</accession>
<dbReference type="PANTHER" id="PTHR31319">
    <property type="entry name" value="ZINC FINGER PROTEIN CONSTANS-LIKE 4"/>
    <property type="match status" value="1"/>
</dbReference>
<feature type="region of interest" description="Disordered" evidence="3">
    <location>
        <begin position="213"/>
        <end position="273"/>
    </location>
</feature>
<feature type="compositionally biased region" description="Polar residues" evidence="3">
    <location>
        <begin position="564"/>
        <end position="573"/>
    </location>
</feature>
<dbReference type="AlphaFoldDB" id="D8LRP7"/>
<feature type="compositionally biased region" description="Low complexity" evidence="3">
    <location>
        <begin position="546"/>
        <end position="561"/>
    </location>
</feature>
<dbReference type="Pfam" id="PF06203">
    <property type="entry name" value="CCT"/>
    <property type="match status" value="1"/>
</dbReference>
<evidence type="ECO:0000259" key="4">
    <source>
        <dbReference type="PROSITE" id="PS51017"/>
    </source>
</evidence>
<dbReference type="InterPro" id="IPR045281">
    <property type="entry name" value="CONSTANS-like"/>
</dbReference>
<evidence type="ECO:0000313" key="6">
    <source>
        <dbReference type="Proteomes" id="UP000002630"/>
    </source>
</evidence>
<dbReference type="InterPro" id="IPR010402">
    <property type="entry name" value="CCT_domain"/>
</dbReference>
<feature type="compositionally biased region" description="Basic and acidic residues" evidence="3">
    <location>
        <begin position="392"/>
        <end position="401"/>
    </location>
</feature>
<keyword evidence="2" id="KW-0539">Nucleus</keyword>
<dbReference type="OrthoDB" id="153872at2759"/>
<dbReference type="EMBL" id="FN648916">
    <property type="protein sequence ID" value="CBN77808.1"/>
    <property type="molecule type" value="Genomic_DNA"/>
</dbReference>
<feature type="region of interest" description="Disordered" evidence="3">
    <location>
        <begin position="149"/>
        <end position="201"/>
    </location>
</feature>
<feature type="region of interest" description="Disordered" evidence="3">
    <location>
        <begin position="598"/>
        <end position="621"/>
    </location>
</feature>
<feature type="region of interest" description="Disordered" evidence="3">
    <location>
        <begin position="300"/>
        <end position="323"/>
    </location>
</feature>
<feature type="compositionally biased region" description="Gly residues" evidence="3">
    <location>
        <begin position="520"/>
        <end position="533"/>
    </location>
</feature>
<feature type="region of interest" description="Disordered" evidence="3">
    <location>
        <begin position="351"/>
        <end position="406"/>
    </location>
</feature>
<evidence type="ECO:0000256" key="3">
    <source>
        <dbReference type="SAM" id="MobiDB-lite"/>
    </source>
</evidence>
<protein>
    <recommendedName>
        <fullName evidence="4">CCT domain-containing protein</fullName>
    </recommendedName>
</protein>
<evidence type="ECO:0000256" key="2">
    <source>
        <dbReference type="ARBA" id="ARBA00023242"/>
    </source>
</evidence>
<dbReference type="Proteomes" id="UP000002630">
    <property type="component" value="Linkage Group LG26"/>
</dbReference>